<keyword evidence="9" id="KW-1185">Reference proteome</keyword>
<evidence type="ECO:0000256" key="4">
    <source>
        <dbReference type="ARBA" id="ARBA00022884"/>
    </source>
</evidence>
<feature type="compositionally biased region" description="Low complexity" evidence="6">
    <location>
        <begin position="277"/>
        <end position="288"/>
    </location>
</feature>
<keyword evidence="2" id="KW-0963">Cytoplasm</keyword>
<evidence type="ECO:0000313" key="9">
    <source>
        <dbReference type="Proteomes" id="UP000242188"/>
    </source>
</evidence>
<evidence type="ECO:0000256" key="3">
    <source>
        <dbReference type="ARBA" id="ARBA00022737"/>
    </source>
</evidence>
<protein>
    <submittedName>
        <fullName evidence="8">Pumilio-like 2</fullName>
    </submittedName>
</protein>
<dbReference type="PROSITE" id="PS50302">
    <property type="entry name" value="PUM"/>
    <property type="match status" value="7"/>
</dbReference>
<feature type="region of interest" description="Disordered" evidence="6">
    <location>
        <begin position="409"/>
        <end position="454"/>
    </location>
</feature>
<feature type="repeat" description="Pumilio" evidence="5">
    <location>
        <begin position="728"/>
        <end position="763"/>
    </location>
</feature>
<dbReference type="PANTHER" id="PTHR12537:SF12">
    <property type="entry name" value="MATERNAL PROTEIN PUMILIO"/>
    <property type="match status" value="1"/>
</dbReference>
<dbReference type="EMBL" id="NEDP02005485">
    <property type="protein sequence ID" value="OWF40147.1"/>
    <property type="molecule type" value="Genomic_DNA"/>
</dbReference>
<name>A0A210PUG4_MIZYE</name>
<keyword evidence="4" id="KW-0694">RNA-binding</keyword>
<dbReference type="GO" id="GO:0010608">
    <property type="term" value="P:post-transcriptional regulation of gene expression"/>
    <property type="evidence" value="ECO:0007669"/>
    <property type="project" value="TreeGrafter"/>
</dbReference>
<dbReference type="Proteomes" id="UP000242188">
    <property type="component" value="Unassembled WGS sequence"/>
</dbReference>
<gene>
    <name evidence="8" type="ORF">KP79_PYT23405</name>
</gene>
<dbReference type="SUPFAM" id="SSF48371">
    <property type="entry name" value="ARM repeat"/>
    <property type="match status" value="1"/>
</dbReference>
<evidence type="ECO:0000256" key="1">
    <source>
        <dbReference type="ARBA" id="ARBA00004496"/>
    </source>
</evidence>
<reference evidence="8 9" key="1">
    <citation type="journal article" date="2017" name="Nat. Ecol. Evol.">
        <title>Scallop genome provides insights into evolution of bilaterian karyotype and development.</title>
        <authorList>
            <person name="Wang S."/>
            <person name="Zhang J."/>
            <person name="Jiao W."/>
            <person name="Li J."/>
            <person name="Xun X."/>
            <person name="Sun Y."/>
            <person name="Guo X."/>
            <person name="Huan P."/>
            <person name="Dong B."/>
            <person name="Zhang L."/>
            <person name="Hu X."/>
            <person name="Sun X."/>
            <person name="Wang J."/>
            <person name="Zhao C."/>
            <person name="Wang Y."/>
            <person name="Wang D."/>
            <person name="Huang X."/>
            <person name="Wang R."/>
            <person name="Lv J."/>
            <person name="Li Y."/>
            <person name="Zhang Z."/>
            <person name="Liu B."/>
            <person name="Lu W."/>
            <person name="Hui Y."/>
            <person name="Liang J."/>
            <person name="Zhou Z."/>
            <person name="Hou R."/>
            <person name="Li X."/>
            <person name="Liu Y."/>
            <person name="Li H."/>
            <person name="Ning X."/>
            <person name="Lin Y."/>
            <person name="Zhao L."/>
            <person name="Xing Q."/>
            <person name="Dou J."/>
            <person name="Li Y."/>
            <person name="Mao J."/>
            <person name="Guo H."/>
            <person name="Dou H."/>
            <person name="Li T."/>
            <person name="Mu C."/>
            <person name="Jiang W."/>
            <person name="Fu Q."/>
            <person name="Fu X."/>
            <person name="Miao Y."/>
            <person name="Liu J."/>
            <person name="Yu Q."/>
            <person name="Li R."/>
            <person name="Liao H."/>
            <person name="Li X."/>
            <person name="Kong Y."/>
            <person name="Jiang Z."/>
            <person name="Chourrout D."/>
            <person name="Li R."/>
            <person name="Bao Z."/>
        </authorList>
    </citation>
    <scope>NUCLEOTIDE SEQUENCE [LARGE SCALE GENOMIC DNA]</scope>
    <source>
        <strain evidence="8 9">PY_sf001</strain>
    </source>
</reference>
<feature type="repeat" description="Pumilio" evidence="5">
    <location>
        <begin position="800"/>
        <end position="835"/>
    </location>
</feature>
<dbReference type="Gene3D" id="1.25.10.10">
    <property type="entry name" value="Leucine-rich Repeat Variant"/>
    <property type="match status" value="1"/>
</dbReference>
<dbReference type="SMART" id="SM00025">
    <property type="entry name" value="Pumilio"/>
    <property type="match status" value="8"/>
</dbReference>
<dbReference type="PANTHER" id="PTHR12537">
    <property type="entry name" value="RNA BINDING PROTEIN PUMILIO-RELATED"/>
    <property type="match status" value="1"/>
</dbReference>
<evidence type="ECO:0000313" key="8">
    <source>
        <dbReference type="EMBL" id="OWF40147.1"/>
    </source>
</evidence>
<dbReference type="FunFam" id="1.25.10.10:FF:000004">
    <property type="entry name" value="Pumilio homolog 1 isoform 2"/>
    <property type="match status" value="1"/>
</dbReference>
<evidence type="ECO:0000256" key="2">
    <source>
        <dbReference type="ARBA" id="ARBA00022490"/>
    </source>
</evidence>
<organism evidence="8 9">
    <name type="scientific">Mizuhopecten yessoensis</name>
    <name type="common">Japanese scallop</name>
    <name type="synonym">Patinopecten yessoensis</name>
    <dbReference type="NCBI Taxonomy" id="6573"/>
    <lineage>
        <taxon>Eukaryota</taxon>
        <taxon>Metazoa</taxon>
        <taxon>Spiralia</taxon>
        <taxon>Lophotrochozoa</taxon>
        <taxon>Mollusca</taxon>
        <taxon>Bivalvia</taxon>
        <taxon>Autobranchia</taxon>
        <taxon>Pteriomorphia</taxon>
        <taxon>Pectinida</taxon>
        <taxon>Pectinoidea</taxon>
        <taxon>Pectinidae</taxon>
        <taxon>Mizuhopecten</taxon>
    </lineage>
</organism>
<feature type="repeat" description="Pumilio" evidence="5">
    <location>
        <begin position="983"/>
        <end position="1019"/>
    </location>
</feature>
<feature type="domain" description="PUM-HD" evidence="7">
    <location>
        <begin position="708"/>
        <end position="1045"/>
    </location>
</feature>
<dbReference type="InterPro" id="IPR033712">
    <property type="entry name" value="Pumilio_RNA-bd"/>
</dbReference>
<evidence type="ECO:0000256" key="6">
    <source>
        <dbReference type="SAM" id="MobiDB-lite"/>
    </source>
</evidence>
<evidence type="ECO:0000259" key="7">
    <source>
        <dbReference type="PROSITE" id="PS50303"/>
    </source>
</evidence>
<feature type="compositionally biased region" description="Low complexity" evidence="6">
    <location>
        <begin position="442"/>
        <end position="454"/>
    </location>
</feature>
<dbReference type="InterPro" id="IPR011989">
    <property type="entry name" value="ARM-like"/>
</dbReference>
<feature type="repeat" description="Pumilio" evidence="5">
    <location>
        <begin position="872"/>
        <end position="907"/>
    </location>
</feature>
<sequence length="1064" mass="117680">MPVLRMNDVSWNNNPGMLGGQPEMAGVVGRQQHPNVNMGNRSQHSQDDATVGYFFQRPHNEAEMNSYGTKRWAVGDDSVIEQRNMATVQELEKDFHGMSVREFPPNQSAKKLLWDDRGKHSGDQGKPVFPSPWTTDVREDTWGNPQEPVALGVDLVEYVLGGGSPGNKDIDPRMNRMPKGPYMSRKYPVPQQDHGISDQDKKSKTPSPFEGHDGDENKENIQSNGLLQNGLDDDQGYSNRRSSRQNSPPGEEGKGMMDNQKTALNNNNNEHGDFRDGPAQQFQQPGFQLDPPHFEPVGIDPIQFDYSNQLMQSMESPNFNLDYSQQLLQRQQQPIAVLTQQQYALATQQQQLGLPPTALTPTPYVINAQDPYAVGIPIAAGPTVLHPQYYGVQAPWGIYPANLIQQQGQQTPQGLNQQQQQQVLRGQSGRPITPSQQNDNMASQPSSLQHQPLQAPNAQYQIIAPAYYDQNGQLVMGNPRGIGTPVRLVSPAPVLVSAAANQQGGGNNSLGSNPLRLLTTQAQTTPPVYSSTSTSSSQNSLGYTPSSSLAYTQVTASLYSPLSGVNPQHGNYGNTGFSNMGSTAPGTIGSGQRRDSIDFKQRPQLPINQFYGSMGSMSGSPAGPMGLVQPGQSMTPPPSLSGSNTNLAIGMHGMTAGNRLYNAAPGAETKFRNGSFGSANGLFPGNSLFPNRANLHSRSASLSKEVTGRSRLLEDFRNNRIPNLTLKDLTNHVVEFSQDQHGSRFIQQKLERATPQEKSMVFNEILNHAYSLMTDVFGNYVIQKFFEFGISEQKQTLAQRLRGHVLPLALQMYGCRVIQKALETIPCEMQVEIVKELDGHVLKCVKDQNGNHVVQKCIECVDPIHLQFIIDAFKGQVHALSTHPYGCRVIQRILEHCNMEQTNPILDELHQQIERLVQDQYGNYVIQHVLEHGQPDDKSKIVVELRGKVLVLSQHKFASNVVEKCVSHSSRAEKAMLIEEVCSMNDGALYSMMKDQFANYVVQKMIDVAEPTQRKILMHKIRPHIATLRKYTYGKHILAKLEKYFMKNSSDLGPIGMPPNGALA</sequence>
<dbReference type="PROSITE" id="PS50303">
    <property type="entry name" value="PUM_HD"/>
    <property type="match status" value="1"/>
</dbReference>
<feature type="region of interest" description="Disordered" evidence="6">
    <location>
        <begin position="117"/>
        <end position="137"/>
    </location>
</feature>
<dbReference type="InterPro" id="IPR033133">
    <property type="entry name" value="PUM-HD"/>
</dbReference>
<feature type="compositionally biased region" description="Low complexity" evidence="6">
    <location>
        <begin position="409"/>
        <end position="427"/>
    </location>
</feature>
<feature type="repeat" description="Pumilio" evidence="5">
    <location>
        <begin position="836"/>
        <end position="871"/>
    </location>
</feature>
<comment type="caution">
    <text evidence="8">The sequence shown here is derived from an EMBL/GenBank/DDBJ whole genome shotgun (WGS) entry which is preliminary data.</text>
</comment>
<dbReference type="STRING" id="6573.A0A210PUG4"/>
<feature type="repeat" description="Pumilio" evidence="5">
    <location>
        <begin position="908"/>
        <end position="944"/>
    </location>
</feature>
<dbReference type="OrthoDB" id="668540at2759"/>
<feature type="repeat" description="Pumilio" evidence="5">
    <location>
        <begin position="764"/>
        <end position="799"/>
    </location>
</feature>
<dbReference type="Pfam" id="PF00806">
    <property type="entry name" value="PUF"/>
    <property type="match status" value="8"/>
</dbReference>
<comment type="subcellular location">
    <subcellularLocation>
        <location evidence="1">Cytoplasm</location>
    </subcellularLocation>
</comment>
<dbReference type="CDD" id="cd07920">
    <property type="entry name" value="Pumilio"/>
    <property type="match status" value="1"/>
</dbReference>
<proteinExistence type="predicted"/>
<feature type="compositionally biased region" description="Polar residues" evidence="6">
    <location>
        <begin position="259"/>
        <end position="269"/>
    </location>
</feature>
<dbReference type="InterPro" id="IPR016024">
    <property type="entry name" value="ARM-type_fold"/>
</dbReference>
<dbReference type="AlphaFoldDB" id="A0A210PUG4"/>
<keyword evidence="3" id="KW-0677">Repeat</keyword>
<dbReference type="InterPro" id="IPR001313">
    <property type="entry name" value="Pumilio_RNA-bd_rpt"/>
</dbReference>
<accession>A0A210PUG4</accession>
<feature type="compositionally biased region" description="Basic and acidic residues" evidence="6">
    <location>
        <begin position="210"/>
        <end position="219"/>
    </location>
</feature>
<dbReference type="GO" id="GO:0005737">
    <property type="term" value="C:cytoplasm"/>
    <property type="evidence" value="ECO:0007669"/>
    <property type="project" value="UniProtKB-SubCell"/>
</dbReference>
<feature type="region of interest" description="Disordered" evidence="6">
    <location>
        <begin position="163"/>
        <end position="288"/>
    </location>
</feature>
<feature type="region of interest" description="Disordered" evidence="6">
    <location>
        <begin position="523"/>
        <end position="542"/>
    </location>
</feature>
<dbReference type="GO" id="GO:0003730">
    <property type="term" value="F:mRNA 3'-UTR binding"/>
    <property type="evidence" value="ECO:0007669"/>
    <property type="project" value="TreeGrafter"/>
</dbReference>
<feature type="compositionally biased region" description="Low complexity" evidence="6">
    <location>
        <begin position="238"/>
        <end position="247"/>
    </location>
</feature>
<evidence type="ECO:0000256" key="5">
    <source>
        <dbReference type="PROSITE-ProRule" id="PRU00317"/>
    </source>
</evidence>